<keyword evidence="2" id="KW-0032">Aminotransferase</keyword>
<reference evidence="2 3" key="2">
    <citation type="submission" date="2014-09" db="EMBL/GenBank/DDBJ databases">
        <authorList>
            <consortium name="NBRP consortium"/>
            <person name="Sawabe T."/>
            <person name="Meirelles P."/>
            <person name="Nakanishi M."/>
            <person name="Sayaka M."/>
            <person name="Hattori M."/>
            <person name="Ohkuma M."/>
        </authorList>
    </citation>
    <scope>NUCLEOTIDE SEQUENCE [LARGE SCALE GENOMIC DNA]</scope>
    <source>
        <strain evidence="3">JCM19235</strain>
    </source>
</reference>
<dbReference type="Proteomes" id="UP000029228">
    <property type="component" value="Unassembled WGS sequence"/>
</dbReference>
<proteinExistence type="inferred from homology"/>
<dbReference type="GO" id="GO:0034386">
    <property type="term" value="F:4-aminobutyrate:2-oxoglutarate transaminase activity"/>
    <property type="evidence" value="ECO:0007669"/>
    <property type="project" value="UniProtKB-EC"/>
</dbReference>
<reference evidence="2 3" key="1">
    <citation type="submission" date="2014-09" db="EMBL/GenBank/DDBJ databases">
        <title>Vibrio maritimus JCM 19235. (C45) whole genome shotgun sequence.</title>
        <authorList>
            <person name="Sawabe T."/>
            <person name="Meirelles P."/>
            <person name="Nakanishi M."/>
            <person name="Sayaka M."/>
            <person name="Hattori M."/>
            <person name="Ohkuma M."/>
        </authorList>
    </citation>
    <scope>NUCLEOTIDE SEQUENCE [LARGE SCALE GENOMIC DNA]</scope>
    <source>
        <strain evidence="3">JCM19235</strain>
    </source>
</reference>
<evidence type="ECO:0000313" key="2">
    <source>
        <dbReference type="EMBL" id="GAL17700.1"/>
    </source>
</evidence>
<dbReference type="EMBL" id="BBMR01000002">
    <property type="protein sequence ID" value="GAL17700.1"/>
    <property type="molecule type" value="Genomic_DNA"/>
</dbReference>
<dbReference type="EC" id="2.6.1.19" evidence="2"/>
<name>A0A090RQJ7_9VIBR</name>
<dbReference type="InterPro" id="IPR015424">
    <property type="entry name" value="PyrdxlP-dep_Trfase"/>
</dbReference>
<gene>
    <name evidence="2" type="ORF">JCM19235_6253</name>
</gene>
<organism evidence="2 3">
    <name type="scientific">Vibrio maritimus</name>
    <dbReference type="NCBI Taxonomy" id="990268"/>
    <lineage>
        <taxon>Bacteria</taxon>
        <taxon>Pseudomonadati</taxon>
        <taxon>Pseudomonadota</taxon>
        <taxon>Gammaproteobacteria</taxon>
        <taxon>Vibrionales</taxon>
        <taxon>Vibrionaceae</taxon>
        <taxon>Vibrio</taxon>
    </lineage>
</organism>
<comment type="similarity">
    <text evidence="1">Belongs to the class-III pyridoxal-phosphate-dependent aminotransferase family.</text>
</comment>
<dbReference type="SUPFAM" id="SSF53383">
    <property type="entry name" value="PLP-dependent transferases"/>
    <property type="match status" value="1"/>
</dbReference>
<accession>A0A090RQJ7</accession>
<dbReference type="InterPro" id="IPR015422">
    <property type="entry name" value="PyrdxlP-dep_Trfase_small"/>
</dbReference>
<protein>
    <submittedName>
        <fullName evidence="2">4-aminobutyrate aminotransferase</fullName>
        <ecNumber evidence="2">2.6.1.19</ecNumber>
    </submittedName>
</protein>
<dbReference type="AlphaFoldDB" id="A0A090RQJ7"/>
<dbReference type="PANTHER" id="PTHR43094:SF1">
    <property type="entry name" value="AMINOTRANSFERASE CLASS-III"/>
    <property type="match status" value="1"/>
</dbReference>
<evidence type="ECO:0000313" key="3">
    <source>
        <dbReference type="Proteomes" id="UP000029228"/>
    </source>
</evidence>
<sequence>MVTKDKYNTAAEISLGHYTHEKSALGCAAALATMEAIEQEKLLEKTREDSEFVKARLQQMRDKYSIIGDVRGIGLLWGVELVTNHITKERAYDAAEQVLYQCLNQGLSFKVSQGNVIQLSPPLIITREELTKALDIFEHAIAHVCP</sequence>
<dbReference type="InterPro" id="IPR005814">
    <property type="entry name" value="Aminotrans_3"/>
</dbReference>
<dbReference type="GO" id="GO:0030170">
    <property type="term" value="F:pyridoxal phosphate binding"/>
    <property type="evidence" value="ECO:0007669"/>
    <property type="project" value="InterPro"/>
</dbReference>
<keyword evidence="3" id="KW-1185">Reference proteome</keyword>
<dbReference type="PANTHER" id="PTHR43094">
    <property type="entry name" value="AMINOTRANSFERASE"/>
    <property type="match status" value="1"/>
</dbReference>
<comment type="caution">
    <text evidence="2">The sequence shown here is derived from an EMBL/GenBank/DDBJ whole genome shotgun (WGS) entry which is preliminary data.</text>
</comment>
<dbReference type="STRING" id="990268.JCM19235_6253"/>
<evidence type="ECO:0000256" key="1">
    <source>
        <dbReference type="ARBA" id="ARBA00008954"/>
    </source>
</evidence>
<keyword evidence="2" id="KW-0808">Transferase</keyword>
<dbReference type="Gene3D" id="3.90.1150.10">
    <property type="entry name" value="Aspartate Aminotransferase, domain 1"/>
    <property type="match status" value="1"/>
</dbReference>
<dbReference type="Pfam" id="PF00202">
    <property type="entry name" value="Aminotran_3"/>
    <property type="match status" value="1"/>
</dbReference>